<dbReference type="KEGG" id="puo:RZN69_13230"/>
<comment type="function">
    <text evidence="5">This protein is involved in the repair of mismatches in DNA. It is required for dam-dependent methyl-directed DNA mismatch repair. May act as a 'molecular matchmaker', a protein that promotes the formation of a stable complex between two or more DNA-binding proteins in an ATP-dependent manner without itself being part of a final effector complex.</text>
</comment>
<dbReference type="AlphaFoldDB" id="A0AAQ3L953"/>
<accession>A0AAQ3L953</accession>
<keyword evidence="3 5" id="KW-0227">DNA damage</keyword>
<feature type="compositionally biased region" description="Basic and acidic residues" evidence="6">
    <location>
        <begin position="429"/>
        <end position="443"/>
    </location>
</feature>
<dbReference type="Gene3D" id="3.30.230.10">
    <property type="match status" value="1"/>
</dbReference>
<dbReference type="InterPro" id="IPR013507">
    <property type="entry name" value="DNA_mismatch_S5_2-like"/>
</dbReference>
<dbReference type="GO" id="GO:0005524">
    <property type="term" value="F:ATP binding"/>
    <property type="evidence" value="ECO:0007669"/>
    <property type="project" value="InterPro"/>
</dbReference>
<dbReference type="EMBL" id="CP136920">
    <property type="protein sequence ID" value="WOO39580.1"/>
    <property type="molecule type" value="Genomic_DNA"/>
</dbReference>
<dbReference type="InterPro" id="IPR002099">
    <property type="entry name" value="MutL/Mlh/PMS"/>
</dbReference>
<dbReference type="PANTHER" id="PTHR10073">
    <property type="entry name" value="DNA MISMATCH REPAIR PROTEIN MLH, PMS, MUTL"/>
    <property type="match status" value="1"/>
</dbReference>
<evidence type="ECO:0000313" key="10">
    <source>
        <dbReference type="Proteomes" id="UP001304300"/>
    </source>
</evidence>
<gene>
    <name evidence="5 9" type="primary">mutL</name>
    <name evidence="9" type="ORF">RZN69_13230</name>
</gene>
<proteinExistence type="inferred from homology"/>
<dbReference type="InterPro" id="IPR042120">
    <property type="entry name" value="MutL_C_dimsub"/>
</dbReference>
<evidence type="ECO:0000256" key="1">
    <source>
        <dbReference type="ARBA" id="ARBA00006082"/>
    </source>
</evidence>
<dbReference type="SMART" id="SM01340">
    <property type="entry name" value="DNA_mis_repair"/>
    <property type="match status" value="1"/>
</dbReference>
<dbReference type="HAMAP" id="MF_00149">
    <property type="entry name" value="DNA_mis_repair"/>
    <property type="match status" value="1"/>
</dbReference>
<dbReference type="Pfam" id="PF08676">
    <property type="entry name" value="MutL_C"/>
    <property type="match status" value="1"/>
</dbReference>
<dbReference type="RefSeq" id="WP_317831526.1">
    <property type="nucleotide sequence ID" value="NZ_CP136920.1"/>
</dbReference>
<evidence type="ECO:0000256" key="6">
    <source>
        <dbReference type="SAM" id="MobiDB-lite"/>
    </source>
</evidence>
<keyword evidence="9" id="KW-0378">Hydrolase</keyword>
<sequence>MPLSVEQLSEKSHPRRIRVLADDVINKIAAGEVIERPAAVVKELLENSLDAGAGKIEVEFRHGGKSYIRIEDNGCGMSPDEAMLALERHATSKLQTPDDLLKIVSMGFRGEALPSVASISRFTLKTRAEDREQGSEILVNGGKLIHHRDCGMAPGTRIEVANLFSSVPARRKFLKTDNTEAAHIVHLVRLYAVARPEVDFTLVEDGKVVFRSPRSSDLKHRVAEIWGGKMAEPLEFFPEITSKGMKAWGLLGRPGTGRSTRREMITLVNSRPIDSRTLSYALIEGYHTYIPKGRYPLAFLFLEIDPAAVDVNVHPAKREVRFRDEGQVRRFILEGVHKRLSELAAGEFGFVDETPPDKAAKTADQMIETRQHMERSAAVSKSEARDAVPKTKPEAVIPQPKVFPKSITELNRKPFKKSTSESQEGSTAPKDKPVLPRVEKPDKVSIEPDHDWRLVGRLQTGRVLFETPAGLVVLDLRAAHERVSFERIEKEFGAAHDSQRLLLPVSFELEPLAAAALLENLKFFQAQGFAVEEFGRNFFRLEAHPVWLKDEDSEAFVIELVEAIRDGKIDPRRKDLARSAFAKMASSRAIRINDAVTDIELRELVTKLLRCNQPLVCPNGKATYFELTNNEIKKRLGKT</sequence>
<name>A0AAQ3L953_9BACT</name>
<dbReference type="InterPro" id="IPR020667">
    <property type="entry name" value="DNA_mismatch_repair_MutL"/>
</dbReference>
<dbReference type="InterPro" id="IPR042121">
    <property type="entry name" value="MutL_C_regsub"/>
</dbReference>
<dbReference type="SUPFAM" id="SSF54211">
    <property type="entry name" value="Ribosomal protein S5 domain 2-like"/>
    <property type="match status" value="1"/>
</dbReference>
<keyword evidence="4 5" id="KW-0234">DNA repair</keyword>
<dbReference type="GO" id="GO:0030983">
    <property type="term" value="F:mismatched DNA binding"/>
    <property type="evidence" value="ECO:0007669"/>
    <property type="project" value="InterPro"/>
</dbReference>
<feature type="region of interest" description="Disordered" evidence="6">
    <location>
        <begin position="372"/>
        <end position="391"/>
    </location>
</feature>
<evidence type="ECO:0000256" key="2">
    <source>
        <dbReference type="ARBA" id="ARBA00021975"/>
    </source>
</evidence>
<dbReference type="InterPro" id="IPR038973">
    <property type="entry name" value="MutL/Mlh/Pms-like"/>
</dbReference>
<dbReference type="Pfam" id="PF01119">
    <property type="entry name" value="DNA_mis_repair"/>
    <property type="match status" value="1"/>
</dbReference>
<dbReference type="GO" id="GO:0032300">
    <property type="term" value="C:mismatch repair complex"/>
    <property type="evidence" value="ECO:0007669"/>
    <property type="project" value="InterPro"/>
</dbReference>
<comment type="similarity">
    <text evidence="1 5">Belongs to the DNA mismatch repair MutL/HexB family.</text>
</comment>
<evidence type="ECO:0000313" key="9">
    <source>
        <dbReference type="EMBL" id="WOO39580.1"/>
    </source>
</evidence>
<evidence type="ECO:0000256" key="4">
    <source>
        <dbReference type="ARBA" id="ARBA00023204"/>
    </source>
</evidence>
<dbReference type="Gene3D" id="3.30.565.10">
    <property type="entry name" value="Histidine kinase-like ATPase, C-terminal domain"/>
    <property type="match status" value="1"/>
</dbReference>
<dbReference type="Proteomes" id="UP001304300">
    <property type="component" value="Chromosome"/>
</dbReference>
<dbReference type="InterPro" id="IPR014721">
    <property type="entry name" value="Ribsml_uS5_D2-typ_fold_subgr"/>
</dbReference>
<dbReference type="SMART" id="SM00853">
    <property type="entry name" value="MutL_C"/>
    <property type="match status" value="1"/>
</dbReference>
<keyword evidence="9" id="KW-0255">Endonuclease</keyword>
<dbReference type="SUPFAM" id="SSF55874">
    <property type="entry name" value="ATPase domain of HSP90 chaperone/DNA topoisomerase II/histidine kinase"/>
    <property type="match status" value="1"/>
</dbReference>
<keyword evidence="10" id="KW-1185">Reference proteome</keyword>
<dbReference type="PANTHER" id="PTHR10073:SF12">
    <property type="entry name" value="DNA MISMATCH REPAIR PROTEIN MLH1"/>
    <property type="match status" value="1"/>
</dbReference>
<evidence type="ECO:0000259" key="8">
    <source>
        <dbReference type="SMART" id="SM01340"/>
    </source>
</evidence>
<dbReference type="SUPFAM" id="SSF118116">
    <property type="entry name" value="DNA mismatch repair protein MutL"/>
    <property type="match status" value="1"/>
</dbReference>
<feature type="domain" description="MutL C-terminal dimerisation" evidence="7">
    <location>
        <begin position="454"/>
        <end position="596"/>
    </location>
</feature>
<organism evidence="9 10">
    <name type="scientific">Rubellicoccus peritrichatus</name>
    <dbReference type="NCBI Taxonomy" id="3080537"/>
    <lineage>
        <taxon>Bacteria</taxon>
        <taxon>Pseudomonadati</taxon>
        <taxon>Verrucomicrobiota</taxon>
        <taxon>Opitutia</taxon>
        <taxon>Puniceicoccales</taxon>
        <taxon>Cerasicoccaceae</taxon>
        <taxon>Rubellicoccus</taxon>
    </lineage>
</organism>
<feature type="compositionally biased region" description="Basic and acidic residues" evidence="6">
    <location>
        <begin position="382"/>
        <end position="391"/>
    </location>
</feature>
<dbReference type="InterPro" id="IPR036890">
    <property type="entry name" value="HATPase_C_sf"/>
</dbReference>
<feature type="region of interest" description="Disordered" evidence="6">
    <location>
        <begin position="408"/>
        <end position="443"/>
    </location>
</feature>
<dbReference type="GO" id="GO:0140664">
    <property type="term" value="F:ATP-dependent DNA damage sensor activity"/>
    <property type="evidence" value="ECO:0007669"/>
    <property type="project" value="InterPro"/>
</dbReference>
<dbReference type="InterPro" id="IPR037198">
    <property type="entry name" value="MutL_C_sf"/>
</dbReference>
<protein>
    <recommendedName>
        <fullName evidence="2 5">DNA mismatch repair protein MutL</fullName>
    </recommendedName>
</protein>
<dbReference type="GO" id="GO:0016887">
    <property type="term" value="F:ATP hydrolysis activity"/>
    <property type="evidence" value="ECO:0007669"/>
    <property type="project" value="InterPro"/>
</dbReference>
<dbReference type="InterPro" id="IPR020568">
    <property type="entry name" value="Ribosomal_Su5_D2-typ_SF"/>
</dbReference>
<dbReference type="GO" id="GO:0006298">
    <property type="term" value="P:mismatch repair"/>
    <property type="evidence" value="ECO:0007669"/>
    <property type="project" value="UniProtKB-UniRule"/>
</dbReference>
<dbReference type="InterPro" id="IPR014790">
    <property type="entry name" value="MutL_C"/>
</dbReference>
<evidence type="ECO:0000259" key="7">
    <source>
        <dbReference type="SMART" id="SM00853"/>
    </source>
</evidence>
<dbReference type="Gene3D" id="3.30.1540.20">
    <property type="entry name" value="MutL, C-terminal domain, dimerisation subdomain"/>
    <property type="match status" value="1"/>
</dbReference>
<dbReference type="CDD" id="cd00782">
    <property type="entry name" value="MutL_Trans"/>
    <property type="match status" value="1"/>
</dbReference>
<dbReference type="Gene3D" id="3.30.1370.100">
    <property type="entry name" value="MutL, C-terminal domain, regulatory subdomain"/>
    <property type="match status" value="1"/>
</dbReference>
<dbReference type="CDD" id="cd16926">
    <property type="entry name" value="HATPase_MutL-MLH-PMS-like"/>
    <property type="match status" value="1"/>
</dbReference>
<keyword evidence="9" id="KW-0540">Nuclease</keyword>
<dbReference type="Pfam" id="PF13589">
    <property type="entry name" value="HATPase_c_3"/>
    <property type="match status" value="1"/>
</dbReference>
<dbReference type="InterPro" id="IPR014762">
    <property type="entry name" value="DNA_mismatch_repair_CS"/>
</dbReference>
<reference evidence="9 10" key="1">
    <citation type="submission" date="2023-10" db="EMBL/GenBank/DDBJ databases">
        <title>Rubellicoccus peritrichatus gen. nov., sp. nov., isolated from an algae of coral reef tank.</title>
        <authorList>
            <person name="Luo J."/>
        </authorList>
    </citation>
    <scope>NUCLEOTIDE SEQUENCE [LARGE SCALE GENOMIC DNA]</scope>
    <source>
        <strain evidence="9 10">CR14</strain>
    </source>
</reference>
<dbReference type="GO" id="GO:0004519">
    <property type="term" value="F:endonuclease activity"/>
    <property type="evidence" value="ECO:0007669"/>
    <property type="project" value="UniProtKB-KW"/>
</dbReference>
<dbReference type="PROSITE" id="PS00058">
    <property type="entry name" value="DNA_MISMATCH_REPAIR_1"/>
    <property type="match status" value="1"/>
</dbReference>
<dbReference type="FunFam" id="3.30.565.10:FF:000003">
    <property type="entry name" value="DNA mismatch repair endonuclease MutL"/>
    <property type="match status" value="1"/>
</dbReference>
<evidence type="ECO:0000256" key="5">
    <source>
        <dbReference type="HAMAP-Rule" id="MF_00149"/>
    </source>
</evidence>
<feature type="domain" description="DNA mismatch repair protein S5" evidence="8">
    <location>
        <begin position="222"/>
        <end position="341"/>
    </location>
</feature>
<evidence type="ECO:0000256" key="3">
    <source>
        <dbReference type="ARBA" id="ARBA00022763"/>
    </source>
</evidence>
<dbReference type="NCBIfam" id="TIGR00585">
    <property type="entry name" value="mutl"/>
    <property type="match status" value="1"/>
</dbReference>